<evidence type="ECO:0000256" key="4">
    <source>
        <dbReference type="SAM" id="MobiDB-lite"/>
    </source>
</evidence>
<sequence length="579" mass="61012">MEEMQPGPGGTAGGRPAAPARPTSPAGRRRATRVASAAGAVALLVGASACTAPSDGGSGDAAEAADAATSVVIGTAAEPETLNPLLGFGKDGSAKIFEGLLTTDQDLTLVPALARELPEISSDGLTYTFTLRDGVTFSDGEPLTAADVAFTYRAILDERVANASRSELDAVRAVETPDDSTVVFHLKYPYAPFAARTVLPIVPEHAFGGTADGQLDDAEAAAVASGSFDSAPVGTGPYLLESWRKGDQLTLTANPDYWGDGPAVTHVTLAFIPDDNTRATRLAAGELDAAVLPPQLAATFDEGQPQGEGKRVIAAESADYRGVMLPMDNPVTGDVDIRRALDRGIDRQAMVADVLDGRGEAGLSAIAPASQYYEPAAETAVDRGPEAAAALLDEAGWRLGADGIRAKDGQRAAFTLLYPSGDTLRQDLALAYAADARELGVEVTVEGLTWEAIDGRINRDAVLMGGGSALDPDFVTYPALHSSHAGDGYNNPGMYRNDEVDRLLDEARRSTDPAVRAEAYSALQQELVREPYWNVLVFLDHVYVVADRWDNVTTQLESHDHGLLNGPWWNIEDWTPAAS</sequence>
<dbReference type="PANTHER" id="PTHR30290">
    <property type="entry name" value="PERIPLASMIC BINDING COMPONENT OF ABC TRANSPORTER"/>
    <property type="match status" value="1"/>
</dbReference>
<evidence type="ECO:0000256" key="3">
    <source>
        <dbReference type="ARBA" id="ARBA00022729"/>
    </source>
</evidence>
<dbReference type="Gene3D" id="3.90.76.10">
    <property type="entry name" value="Dipeptide-binding Protein, Domain 1"/>
    <property type="match status" value="1"/>
</dbReference>
<keyword evidence="2" id="KW-0813">Transport</keyword>
<name>A0A852ZXI3_9ACTN</name>
<evidence type="ECO:0000259" key="5">
    <source>
        <dbReference type="Pfam" id="PF00496"/>
    </source>
</evidence>
<evidence type="ECO:0000256" key="1">
    <source>
        <dbReference type="ARBA" id="ARBA00005695"/>
    </source>
</evidence>
<dbReference type="Gene3D" id="3.10.105.10">
    <property type="entry name" value="Dipeptide-binding Protein, Domain 3"/>
    <property type="match status" value="1"/>
</dbReference>
<proteinExistence type="inferred from homology"/>
<evidence type="ECO:0000313" key="7">
    <source>
        <dbReference type="Proteomes" id="UP000567795"/>
    </source>
</evidence>
<dbReference type="InterPro" id="IPR000914">
    <property type="entry name" value="SBP_5_dom"/>
</dbReference>
<keyword evidence="7" id="KW-1185">Reference proteome</keyword>
<dbReference type="Pfam" id="PF00496">
    <property type="entry name" value="SBP_bac_5"/>
    <property type="match status" value="1"/>
</dbReference>
<dbReference type="GO" id="GO:0042597">
    <property type="term" value="C:periplasmic space"/>
    <property type="evidence" value="ECO:0007669"/>
    <property type="project" value="UniProtKB-ARBA"/>
</dbReference>
<dbReference type="Proteomes" id="UP000567795">
    <property type="component" value="Unassembled WGS sequence"/>
</dbReference>
<dbReference type="Gene3D" id="3.40.190.10">
    <property type="entry name" value="Periplasmic binding protein-like II"/>
    <property type="match status" value="1"/>
</dbReference>
<dbReference type="InterPro" id="IPR039424">
    <property type="entry name" value="SBP_5"/>
</dbReference>
<evidence type="ECO:0000256" key="2">
    <source>
        <dbReference type="ARBA" id="ARBA00022448"/>
    </source>
</evidence>
<dbReference type="PANTHER" id="PTHR30290:SF9">
    <property type="entry name" value="OLIGOPEPTIDE-BINDING PROTEIN APPA"/>
    <property type="match status" value="1"/>
</dbReference>
<dbReference type="SUPFAM" id="SSF53850">
    <property type="entry name" value="Periplasmic binding protein-like II"/>
    <property type="match status" value="1"/>
</dbReference>
<comment type="caution">
    <text evidence="6">The sequence shown here is derived from an EMBL/GenBank/DDBJ whole genome shotgun (WGS) entry which is preliminary data.</text>
</comment>
<gene>
    <name evidence="6" type="ORF">FHU37_003678</name>
</gene>
<keyword evidence="3" id="KW-0732">Signal</keyword>
<dbReference type="InterPro" id="IPR030678">
    <property type="entry name" value="Peptide/Ni-bd"/>
</dbReference>
<dbReference type="GO" id="GO:0015833">
    <property type="term" value="P:peptide transport"/>
    <property type="evidence" value="ECO:0007669"/>
    <property type="project" value="TreeGrafter"/>
</dbReference>
<feature type="region of interest" description="Disordered" evidence="4">
    <location>
        <begin position="1"/>
        <end position="32"/>
    </location>
</feature>
<protein>
    <submittedName>
        <fullName evidence="6">Peptide/nickel transport system substrate-binding protein</fullName>
    </submittedName>
</protein>
<dbReference type="GO" id="GO:1904680">
    <property type="term" value="F:peptide transmembrane transporter activity"/>
    <property type="evidence" value="ECO:0007669"/>
    <property type="project" value="TreeGrafter"/>
</dbReference>
<dbReference type="AlphaFoldDB" id="A0A852ZXI3"/>
<dbReference type="PIRSF" id="PIRSF002741">
    <property type="entry name" value="MppA"/>
    <property type="match status" value="1"/>
</dbReference>
<dbReference type="CDD" id="cd08518">
    <property type="entry name" value="PBP2_NikA_DppA_OppA_like_19"/>
    <property type="match status" value="1"/>
</dbReference>
<evidence type="ECO:0000313" key="6">
    <source>
        <dbReference type="EMBL" id="NYI06735.1"/>
    </source>
</evidence>
<comment type="similarity">
    <text evidence="1">Belongs to the bacterial solute-binding protein 5 family.</text>
</comment>
<organism evidence="6 7">
    <name type="scientific">Allostreptomyces psammosilenae</name>
    <dbReference type="NCBI Taxonomy" id="1892865"/>
    <lineage>
        <taxon>Bacteria</taxon>
        <taxon>Bacillati</taxon>
        <taxon>Actinomycetota</taxon>
        <taxon>Actinomycetes</taxon>
        <taxon>Kitasatosporales</taxon>
        <taxon>Streptomycetaceae</taxon>
        <taxon>Allostreptomyces</taxon>
    </lineage>
</organism>
<feature type="domain" description="Solute-binding protein family 5" evidence="5">
    <location>
        <begin position="108"/>
        <end position="486"/>
    </location>
</feature>
<accession>A0A852ZXI3</accession>
<reference evidence="6 7" key="1">
    <citation type="submission" date="2020-07" db="EMBL/GenBank/DDBJ databases">
        <title>Sequencing the genomes of 1000 actinobacteria strains.</title>
        <authorList>
            <person name="Klenk H.-P."/>
        </authorList>
    </citation>
    <scope>NUCLEOTIDE SEQUENCE [LARGE SCALE GENOMIC DNA]</scope>
    <source>
        <strain evidence="6 7">DSM 42178</strain>
    </source>
</reference>
<dbReference type="GO" id="GO:0043190">
    <property type="term" value="C:ATP-binding cassette (ABC) transporter complex"/>
    <property type="evidence" value="ECO:0007669"/>
    <property type="project" value="InterPro"/>
</dbReference>
<dbReference type="EMBL" id="JACBZD010000001">
    <property type="protein sequence ID" value="NYI06735.1"/>
    <property type="molecule type" value="Genomic_DNA"/>
</dbReference>
<feature type="compositionally biased region" description="Low complexity" evidence="4">
    <location>
        <begin position="14"/>
        <end position="26"/>
    </location>
</feature>